<sequence length="71" mass="7462">MPCTAISSNEQEPVQAQSTASNLTVQDQGMGEPHCNALHYMVEKQGSGASVHSAVISASLKSALLYLAIIF</sequence>
<proteinExistence type="predicted"/>
<evidence type="ECO:0000313" key="3">
    <source>
        <dbReference type="Proteomes" id="UP000075187"/>
    </source>
</evidence>
<dbReference type="Proteomes" id="UP000075187">
    <property type="component" value="Chromosome"/>
</dbReference>
<protein>
    <submittedName>
        <fullName evidence="2">Uncharacterized protein</fullName>
    </submittedName>
</protein>
<name>A0ABM6QI47_9PSED</name>
<dbReference type="EMBL" id="CP014205">
    <property type="protein sequence ID" value="AUG97620.1"/>
    <property type="molecule type" value="Genomic_DNA"/>
</dbReference>
<organism evidence="2 3">
    <name type="scientific">Pseudomonas glycinae</name>
    <dbReference type="NCBI Taxonomy" id="1785145"/>
    <lineage>
        <taxon>Bacteria</taxon>
        <taxon>Pseudomonadati</taxon>
        <taxon>Pseudomonadota</taxon>
        <taxon>Gammaproteobacteria</taxon>
        <taxon>Pseudomonadales</taxon>
        <taxon>Pseudomonadaceae</taxon>
        <taxon>Pseudomonas</taxon>
    </lineage>
</organism>
<accession>A0ABM6QI47</accession>
<evidence type="ECO:0000313" key="2">
    <source>
        <dbReference type="EMBL" id="AUG97620.1"/>
    </source>
</evidence>
<reference evidence="2" key="1">
    <citation type="submission" date="2017-12" db="EMBL/GenBank/DDBJ databases">
        <title>Pseudomonas sp. MS586 complete sequence.</title>
        <authorList>
            <person name="Lu S."/>
            <person name="Deng P."/>
        </authorList>
    </citation>
    <scope>NUCLEOTIDE SEQUENCE</scope>
    <source>
        <strain evidence="2">MS586</strain>
    </source>
</reference>
<feature type="region of interest" description="Disordered" evidence="1">
    <location>
        <begin position="1"/>
        <end position="21"/>
    </location>
</feature>
<evidence type="ECO:0000256" key="1">
    <source>
        <dbReference type="SAM" id="MobiDB-lite"/>
    </source>
</evidence>
<keyword evidence="3" id="KW-1185">Reference proteome</keyword>
<gene>
    <name evidence="2" type="ORF">AWU82_29860</name>
</gene>
<dbReference type="RefSeq" id="WP_190241518.1">
    <property type="nucleotide sequence ID" value="NZ_CP014205.2"/>
</dbReference>